<feature type="signal peptide" evidence="3">
    <location>
        <begin position="1"/>
        <end position="19"/>
    </location>
</feature>
<feature type="compositionally biased region" description="Low complexity" evidence="1">
    <location>
        <begin position="267"/>
        <end position="277"/>
    </location>
</feature>
<feature type="chain" id="PRO_5043863706" evidence="3">
    <location>
        <begin position="20"/>
        <end position="445"/>
    </location>
</feature>
<keyword evidence="2" id="KW-0472">Membrane</keyword>
<evidence type="ECO:0000313" key="5">
    <source>
        <dbReference type="Proteomes" id="UP001162031"/>
    </source>
</evidence>
<gene>
    <name evidence="4" type="ORF">HBR001_LOCUS4264</name>
</gene>
<evidence type="ECO:0000256" key="2">
    <source>
        <dbReference type="SAM" id="Phobius"/>
    </source>
</evidence>
<keyword evidence="5" id="KW-1185">Reference proteome</keyword>
<dbReference type="Proteomes" id="UP001162031">
    <property type="component" value="Unassembled WGS sequence"/>
</dbReference>
<name>A0AAV0TWA5_HYABA</name>
<comment type="caution">
    <text evidence="4">The sequence shown here is derived from an EMBL/GenBank/DDBJ whole genome shotgun (WGS) entry which is preliminary data.</text>
</comment>
<feature type="compositionally biased region" description="Pro residues" evidence="1">
    <location>
        <begin position="156"/>
        <end position="165"/>
    </location>
</feature>
<keyword evidence="2" id="KW-1133">Transmembrane helix</keyword>
<dbReference type="EMBL" id="CANTFL010000851">
    <property type="protein sequence ID" value="CAI5728183.1"/>
    <property type="molecule type" value="Genomic_DNA"/>
</dbReference>
<dbReference type="AlphaFoldDB" id="A0AAV0TWA5"/>
<evidence type="ECO:0000256" key="1">
    <source>
        <dbReference type="SAM" id="MobiDB-lite"/>
    </source>
</evidence>
<feature type="compositionally biased region" description="Low complexity" evidence="1">
    <location>
        <begin position="166"/>
        <end position="197"/>
    </location>
</feature>
<dbReference type="PRINTS" id="PR01217">
    <property type="entry name" value="PRICHEXTENSN"/>
</dbReference>
<organism evidence="4 5">
    <name type="scientific">Hyaloperonospora brassicae</name>
    <name type="common">Brassica downy mildew</name>
    <name type="synonym">Peronospora brassicae</name>
    <dbReference type="NCBI Taxonomy" id="162125"/>
    <lineage>
        <taxon>Eukaryota</taxon>
        <taxon>Sar</taxon>
        <taxon>Stramenopiles</taxon>
        <taxon>Oomycota</taxon>
        <taxon>Peronosporomycetes</taxon>
        <taxon>Peronosporales</taxon>
        <taxon>Peronosporaceae</taxon>
        <taxon>Hyaloperonospora</taxon>
    </lineage>
</organism>
<keyword evidence="2" id="KW-0812">Transmembrane</keyword>
<evidence type="ECO:0000313" key="4">
    <source>
        <dbReference type="EMBL" id="CAI5728183.1"/>
    </source>
</evidence>
<evidence type="ECO:0000256" key="3">
    <source>
        <dbReference type="SAM" id="SignalP"/>
    </source>
</evidence>
<keyword evidence="3" id="KW-0732">Signal</keyword>
<feature type="region of interest" description="Disordered" evidence="1">
    <location>
        <begin position="330"/>
        <end position="360"/>
    </location>
</feature>
<proteinExistence type="predicted"/>
<feature type="transmembrane region" description="Helical" evidence="2">
    <location>
        <begin position="376"/>
        <end position="400"/>
    </location>
</feature>
<feature type="region of interest" description="Disordered" evidence="1">
    <location>
        <begin position="152"/>
        <end position="285"/>
    </location>
</feature>
<reference evidence="4" key="1">
    <citation type="submission" date="2022-12" db="EMBL/GenBank/DDBJ databases">
        <authorList>
            <person name="Webb A."/>
        </authorList>
    </citation>
    <scope>NUCLEOTIDE SEQUENCE</scope>
    <source>
        <strain evidence="4">Hp1</strain>
    </source>
</reference>
<accession>A0AAV0TWA5</accession>
<sequence length="445" mass="45860">MLRPLPLLLAALHASFSAAVDVSVCRDATYDIAVDASTLCAGAGAFPAGTNCPKTGTVAVAECYPYLPSYVDGQCVAPEDAVCRQVNGDTWGCVLPSIGCDDVVLGSPHCATWDYFGAPPAPRPFDGHEDVKYDARWFVQTTPLRDLWGCEVEEPTPAPTTPRPTPAATARARIATPAPTRRTPAPTPASTTRTKIPVPTPTPAPTTRNKIPVPPTPTPAPTTRNKTPVMPTPTPAPTTGTTTPVPPISTPAPTTGTTTPVPPTSTPAPTTGTKTPVSTETPVPAWTETPAPLWSATPSPTVANTTNSSAPGNVSFEFDLYGVRVGDVGSRDLTDEMPSTASQLSLDDKKKSPGAGEAPSTVSLLSLDAEKGSTGVGAGTIAAVAVAAAIAAVVAVAAVYTRNPMQLFQHQNEAEGAARASPEYEMVVTPPHAVTSPHGMTSPRL</sequence>
<protein>
    <submittedName>
        <fullName evidence="4">Uncharacterized protein</fullName>
    </submittedName>
</protein>